<organism evidence="7 8">
    <name type="scientific">Laodelphax striatellus</name>
    <name type="common">Small brown planthopper</name>
    <name type="synonym">Delphax striatella</name>
    <dbReference type="NCBI Taxonomy" id="195883"/>
    <lineage>
        <taxon>Eukaryota</taxon>
        <taxon>Metazoa</taxon>
        <taxon>Ecdysozoa</taxon>
        <taxon>Arthropoda</taxon>
        <taxon>Hexapoda</taxon>
        <taxon>Insecta</taxon>
        <taxon>Pterygota</taxon>
        <taxon>Neoptera</taxon>
        <taxon>Paraneoptera</taxon>
        <taxon>Hemiptera</taxon>
        <taxon>Auchenorrhyncha</taxon>
        <taxon>Fulgoroidea</taxon>
        <taxon>Delphacidae</taxon>
        <taxon>Criomorphinae</taxon>
        <taxon>Laodelphax</taxon>
    </lineage>
</organism>
<dbReference type="PANTHER" id="PTHR11040">
    <property type="entry name" value="ZINC/IRON TRANSPORTER"/>
    <property type="match status" value="1"/>
</dbReference>
<evidence type="ECO:0000256" key="4">
    <source>
        <dbReference type="ARBA" id="ARBA00023136"/>
    </source>
</evidence>
<proteinExistence type="predicted"/>
<feature type="transmembrane region" description="Helical" evidence="6">
    <location>
        <begin position="140"/>
        <end position="163"/>
    </location>
</feature>
<dbReference type="FunCoup" id="A0A482X6M4">
    <property type="interactions" value="310"/>
</dbReference>
<feature type="region of interest" description="Disordered" evidence="5">
    <location>
        <begin position="452"/>
        <end position="473"/>
    </location>
</feature>
<accession>A0A482X6M4</accession>
<evidence type="ECO:0000256" key="2">
    <source>
        <dbReference type="ARBA" id="ARBA00022692"/>
    </source>
</evidence>
<dbReference type="Pfam" id="PF02535">
    <property type="entry name" value="Zip"/>
    <property type="match status" value="1"/>
</dbReference>
<evidence type="ECO:0000256" key="5">
    <source>
        <dbReference type="SAM" id="MobiDB-lite"/>
    </source>
</evidence>
<dbReference type="EMBL" id="QKKF02016774">
    <property type="protein sequence ID" value="RZF41363.1"/>
    <property type="molecule type" value="Genomic_DNA"/>
</dbReference>
<dbReference type="Proteomes" id="UP000291343">
    <property type="component" value="Unassembled WGS sequence"/>
</dbReference>
<feature type="transmembrane region" description="Helical" evidence="6">
    <location>
        <begin position="327"/>
        <end position="350"/>
    </location>
</feature>
<keyword evidence="2 6" id="KW-0812">Transmembrane</keyword>
<comment type="caution">
    <text evidence="7">The sequence shown here is derived from an EMBL/GenBank/DDBJ whole genome shotgun (WGS) entry which is preliminary data.</text>
</comment>
<evidence type="ECO:0000256" key="3">
    <source>
        <dbReference type="ARBA" id="ARBA00022989"/>
    </source>
</evidence>
<dbReference type="InParanoid" id="A0A482X6M4"/>
<dbReference type="AlphaFoldDB" id="A0A482X6M4"/>
<name>A0A482X6M4_LAOST</name>
<dbReference type="OrthoDB" id="448280at2759"/>
<evidence type="ECO:0000313" key="8">
    <source>
        <dbReference type="Proteomes" id="UP000291343"/>
    </source>
</evidence>
<protein>
    <recommendedName>
        <fullName evidence="9">Zinc transporter ZIP1</fullName>
    </recommendedName>
</protein>
<gene>
    <name evidence="7" type="ORF">LSTR_LSTR000077</name>
</gene>
<evidence type="ECO:0000256" key="1">
    <source>
        <dbReference type="ARBA" id="ARBA00004141"/>
    </source>
</evidence>
<dbReference type="PANTHER" id="PTHR11040:SF203">
    <property type="entry name" value="FI18611P1-RELATED"/>
    <property type="match status" value="1"/>
</dbReference>
<feature type="region of interest" description="Disordered" evidence="5">
    <location>
        <begin position="209"/>
        <end position="232"/>
    </location>
</feature>
<feature type="transmembrane region" description="Helical" evidence="6">
    <location>
        <begin position="299"/>
        <end position="321"/>
    </location>
</feature>
<feature type="transmembrane region" description="Helical" evidence="6">
    <location>
        <begin position="46"/>
        <end position="68"/>
    </location>
</feature>
<feature type="transmembrane region" description="Helical" evidence="6">
    <location>
        <begin position="101"/>
        <end position="120"/>
    </location>
</feature>
<feature type="transmembrane region" description="Helical" evidence="6">
    <location>
        <begin position="392"/>
        <end position="414"/>
    </location>
</feature>
<dbReference type="InterPro" id="IPR003689">
    <property type="entry name" value="ZIP"/>
</dbReference>
<feature type="transmembrane region" description="Helical" evidence="6">
    <location>
        <begin position="357"/>
        <end position="380"/>
    </location>
</feature>
<evidence type="ECO:0008006" key="9">
    <source>
        <dbReference type="Google" id="ProtNLM"/>
    </source>
</evidence>
<reference evidence="7 8" key="1">
    <citation type="journal article" date="2017" name="Gigascience">
        <title>Genome sequence of the small brown planthopper, Laodelphax striatellus.</title>
        <authorList>
            <person name="Zhu J."/>
            <person name="Jiang F."/>
            <person name="Wang X."/>
            <person name="Yang P."/>
            <person name="Bao Y."/>
            <person name="Zhao W."/>
            <person name="Wang W."/>
            <person name="Lu H."/>
            <person name="Wang Q."/>
            <person name="Cui N."/>
            <person name="Li J."/>
            <person name="Chen X."/>
            <person name="Luo L."/>
            <person name="Yu J."/>
            <person name="Kang L."/>
            <person name="Cui F."/>
        </authorList>
    </citation>
    <scope>NUCLEOTIDE SEQUENCE [LARGE SCALE GENOMIC DNA]</scope>
    <source>
        <strain evidence="7">Lst14</strain>
    </source>
</reference>
<dbReference type="GO" id="GO:0005385">
    <property type="term" value="F:zinc ion transmembrane transporter activity"/>
    <property type="evidence" value="ECO:0007669"/>
    <property type="project" value="TreeGrafter"/>
</dbReference>
<feature type="compositionally biased region" description="Basic and acidic residues" evidence="5">
    <location>
        <begin position="464"/>
        <end position="473"/>
    </location>
</feature>
<sequence length="495" mass="53289">MPTLATFMQPDSSTPSPPLSIMENHTRTHLGGQAELGQAVLAESLIGAKMVAMLALGLLSFALGMLPVKLASWLRFKSTAAAAAAGKAPGGHGASEQPLSISLMLCFGGGVLLFTTFLHLQPEVRESVQRLADDGLLPPLLLNAGLNVPELIFCCGFFFVYIVEEIVHCMLDRGEHGQEDEAVLHRTMSLRRCSRRHHEHPTEGTIIPRASLANGHNHPKNNEMTESGSGTGSVCTSVSTQGLLRDQISVIDLKTNRSPLDPQVRMTGGPLEDGVQGFKAENPDDELLSKNSEVVSKSFRGLLAILALSFHAVFEGLAVGLEDSVSKVWYLFAAIATHKLVIAFCVGVELVSSRTRLLLIVVYVATFAAVTPLGIGIGIALSGEEGASGESLLTVVLQGMAAGTLLYVVFFEVLQRERANTQSGALQLIAIIAGFLVMLGFQVLLGHDHSHGGHGHSHTSGVNYDHHDDHDASDEHRFHYHHEHDHHHHDHDHST</sequence>
<evidence type="ECO:0000313" key="7">
    <source>
        <dbReference type="EMBL" id="RZF41363.1"/>
    </source>
</evidence>
<feature type="transmembrane region" description="Helical" evidence="6">
    <location>
        <begin position="426"/>
        <end position="445"/>
    </location>
</feature>
<comment type="subcellular location">
    <subcellularLocation>
        <location evidence="1">Membrane</location>
        <topology evidence="1">Multi-pass membrane protein</topology>
    </subcellularLocation>
</comment>
<keyword evidence="4 6" id="KW-0472">Membrane</keyword>
<dbReference type="GO" id="GO:0005886">
    <property type="term" value="C:plasma membrane"/>
    <property type="evidence" value="ECO:0007669"/>
    <property type="project" value="TreeGrafter"/>
</dbReference>
<dbReference type="STRING" id="195883.A0A482X6M4"/>
<keyword evidence="3 6" id="KW-1133">Transmembrane helix</keyword>
<evidence type="ECO:0000256" key="6">
    <source>
        <dbReference type="SAM" id="Phobius"/>
    </source>
</evidence>
<keyword evidence="8" id="KW-1185">Reference proteome</keyword>